<reference evidence="1" key="1">
    <citation type="submission" date="2021-12" db="EMBL/GenBank/DDBJ databases">
        <authorList>
            <person name="Cha I.-T."/>
            <person name="Lee K.-E."/>
            <person name="Park S.-J."/>
        </authorList>
    </citation>
    <scope>NUCLEOTIDE SEQUENCE</scope>
    <source>
        <strain evidence="1">YSM-43</strain>
    </source>
</reference>
<organism evidence="1 2">
    <name type="scientific">Flavobacterium sediminilitoris</name>
    <dbReference type="NCBI Taxonomy" id="2024526"/>
    <lineage>
        <taxon>Bacteria</taxon>
        <taxon>Pseudomonadati</taxon>
        <taxon>Bacteroidota</taxon>
        <taxon>Flavobacteriia</taxon>
        <taxon>Flavobacteriales</taxon>
        <taxon>Flavobacteriaceae</taxon>
        <taxon>Flavobacterium</taxon>
    </lineage>
</organism>
<proteinExistence type="predicted"/>
<sequence>MNYENHLHVIFDESIDIYSFNQDYFLDQDDKSIGIQFRNEKSKRTLRGSYFEDTDESLYDGTDDLPF</sequence>
<protein>
    <submittedName>
        <fullName evidence="1">Uncharacterized protein</fullName>
    </submittedName>
</protein>
<evidence type="ECO:0000313" key="1">
    <source>
        <dbReference type="EMBL" id="UOX33953.1"/>
    </source>
</evidence>
<keyword evidence="2" id="KW-1185">Reference proteome</keyword>
<reference evidence="1" key="2">
    <citation type="submission" date="2022-04" db="EMBL/GenBank/DDBJ databases">
        <title>Complete Genome Sequence of Flavobacterium sediminilitoris YSM-43, Isolated from a Tidal Sediment.</title>
        <authorList>
            <person name="Lee P.A."/>
        </authorList>
    </citation>
    <scope>NUCLEOTIDE SEQUENCE</scope>
    <source>
        <strain evidence="1">YSM-43</strain>
    </source>
</reference>
<dbReference type="RefSeq" id="WP_246916533.1">
    <property type="nucleotide sequence ID" value="NZ_CP090145.1"/>
</dbReference>
<evidence type="ECO:0000313" key="2">
    <source>
        <dbReference type="Proteomes" id="UP000830454"/>
    </source>
</evidence>
<dbReference type="EMBL" id="CP090145">
    <property type="protein sequence ID" value="UOX33953.1"/>
    <property type="molecule type" value="Genomic_DNA"/>
</dbReference>
<gene>
    <name evidence="1" type="ORF">LXD69_00205</name>
</gene>
<accession>A0ABY4HMZ7</accession>
<name>A0ABY4HMZ7_9FLAO</name>
<dbReference type="Proteomes" id="UP000830454">
    <property type="component" value="Chromosome"/>
</dbReference>